<dbReference type="NCBIfam" id="TIGR04131">
    <property type="entry name" value="Bac_Flav_CTERM"/>
    <property type="match status" value="1"/>
</dbReference>
<comment type="caution">
    <text evidence="2">The sequence shown here is derived from an EMBL/GenBank/DDBJ whole genome shotgun (WGS) entry which is preliminary data.</text>
</comment>
<dbReference type="RefSeq" id="WP_208153112.1">
    <property type="nucleotide sequence ID" value="NZ_JAGEVF010000003.1"/>
</dbReference>
<dbReference type="Pfam" id="PF13585">
    <property type="entry name" value="CHU_C"/>
    <property type="match status" value="1"/>
</dbReference>
<gene>
    <name evidence="2" type="ORF">J4050_05575</name>
</gene>
<name>A0ABS3T0E0_9FLAO</name>
<accession>A0ABS3T0E0</accession>
<dbReference type="Gene3D" id="2.60.40.10">
    <property type="entry name" value="Immunoglobulins"/>
    <property type="match status" value="2"/>
</dbReference>
<dbReference type="NCBIfam" id="NF038133">
    <property type="entry name" value="choice_anch_L"/>
    <property type="match status" value="1"/>
</dbReference>
<dbReference type="Proteomes" id="UP000676776">
    <property type="component" value="Unassembled WGS sequence"/>
</dbReference>
<proteinExistence type="predicted"/>
<sequence length="783" mass="86458">MKKSLFLISFLATFVSWSQNVQVDAQLYSPQELIEDVLIGSDCIYDVVVTNVVGGNFNGTDESYGYFDASGSNFPLANGIVLSTGRLQNVEGPNDSLSDDDAPGWVGDDDLERILNESQTINATILEFDFTSAEASQISFRFLFASEEYQEGNNNTCRFSDLFGFLIRQANEQEYDNIALIPDTTTPIKVTTVHSGIPGSGGCAPINEDYFGSWNGINAPINFNGQTKVLRAVADIIPNVRYHVKLVIADHINYRYDSAVFLEAGSFRLSADLGPNRLNANNNALCENETLTLTSSVPGTGNGTYTWFRDGVQLIDETNPTLDVSTPGTYSLELFNGINCTFFGEVVIEYSSNPIVANTTLINCDVDLDGYSTYDLYDATNAITSGDSLLNVVDFFELFIDANQNNNPITNPNSYNNTSILQTVYARVENSNSCYSIAEVVLDVANNQVVLDDYEICDENNDGYAIFNATDIENFIQSQNTIPAESGIALYSSQDDMINQTNPIIGMFENNMPNEETLYVQITNNGNCYAYSNIDLVVNPTPQLEPDENLYYCLNSFPSTILLDAGVTNGNSNNFSYEWFRNGTNLNINNSQISVNEIGNYMVTVTHPQGCSHSRLIYVDASNEATITNIIVQEASNNNSITVEVNGEGNYEYALDNGVYQGSNTFSFLSPGFYSVYVRDKNGCGIIQDETAILGFPKFFTPNGDGNNDTWHIIGVDTQIDQVESVHIYNRYGKLLKVLNGDTAGWDGTFIGAKMPSNDYWYLANIKRGNETFQLTGHFSLKR</sequence>
<dbReference type="InterPro" id="IPR013783">
    <property type="entry name" value="Ig-like_fold"/>
</dbReference>
<dbReference type="EMBL" id="JAGEVF010000003">
    <property type="protein sequence ID" value="MBO3116207.1"/>
    <property type="molecule type" value="Genomic_DNA"/>
</dbReference>
<organism evidence="2 3">
    <name type="scientific">Winogradskyella pelagia</name>
    <dbReference type="NCBI Taxonomy" id="2819984"/>
    <lineage>
        <taxon>Bacteria</taxon>
        <taxon>Pseudomonadati</taxon>
        <taxon>Bacteroidota</taxon>
        <taxon>Flavobacteriia</taxon>
        <taxon>Flavobacteriales</taxon>
        <taxon>Flavobacteriaceae</taxon>
        <taxon>Winogradskyella</taxon>
    </lineage>
</organism>
<evidence type="ECO:0000313" key="3">
    <source>
        <dbReference type="Proteomes" id="UP000676776"/>
    </source>
</evidence>
<dbReference type="InterPro" id="IPR026341">
    <property type="entry name" value="T9SS_type_B"/>
</dbReference>
<protein>
    <submittedName>
        <fullName evidence="2">T9SS type B sorting domain-containing protein</fullName>
    </submittedName>
</protein>
<keyword evidence="3" id="KW-1185">Reference proteome</keyword>
<feature type="signal peptide" evidence="1">
    <location>
        <begin position="1"/>
        <end position="18"/>
    </location>
</feature>
<keyword evidence="1" id="KW-0732">Signal</keyword>
<dbReference type="InterPro" id="IPR049804">
    <property type="entry name" value="Choice_anch_L"/>
</dbReference>
<evidence type="ECO:0000256" key="1">
    <source>
        <dbReference type="SAM" id="SignalP"/>
    </source>
</evidence>
<reference evidence="2 3" key="1">
    <citation type="submission" date="2021-03" db="EMBL/GenBank/DDBJ databases">
        <title>Winogradskyella sp. nov., isolated from costal sediment.</title>
        <authorList>
            <person name="Gao C."/>
        </authorList>
    </citation>
    <scope>NUCLEOTIDE SEQUENCE [LARGE SCALE GENOMIC DNA]</scope>
    <source>
        <strain evidence="2 3">DF17</strain>
    </source>
</reference>
<evidence type="ECO:0000313" key="2">
    <source>
        <dbReference type="EMBL" id="MBO3116207.1"/>
    </source>
</evidence>
<feature type="chain" id="PRO_5046110483" evidence="1">
    <location>
        <begin position="19"/>
        <end position="783"/>
    </location>
</feature>